<accession>A0A917P9P2</accession>
<dbReference type="RefSeq" id="WP_188961194.1">
    <property type="nucleotide sequence ID" value="NZ_BMOE01000002.1"/>
</dbReference>
<feature type="binding site" description="axial binding residue" evidence="12">
    <location>
        <position position="374"/>
    </location>
    <ligand>
        <name>heme</name>
        <dbReference type="ChEBI" id="CHEBI:30413"/>
    </ligand>
    <ligandPart>
        <name>Fe</name>
        <dbReference type="ChEBI" id="CHEBI:18248"/>
    </ligandPart>
</feature>
<dbReference type="Pfam" id="PF18011">
    <property type="entry name" value="Catalase_C"/>
    <property type="match status" value="1"/>
</dbReference>
<dbReference type="Gene3D" id="2.40.180.10">
    <property type="entry name" value="Catalase core domain"/>
    <property type="match status" value="1"/>
</dbReference>
<dbReference type="GO" id="GO:0004096">
    <property type="term" value="F:catalase activity"/>
    <property type="evidence" value="ECO:0007669"/>
    <property type="project" value="UniProtKB-UniRule"/>
</dbReference>
<evidence type="ECO:0000256" key="1">
    <source>
        <dbReference type="ARBA" id="ARBA00001971"/>
    </source>
</evidence>
<keyword evidence="4 10" id="KW-0575">Peroxidase</keyword>
<dbReference type="InterPro" id="IPR002226">
    <property type="entry name" value="Catalase_haem_BS"/>
</dbReference>
<dbReference type="InterPro" id="IPR024712">
    <property type="entry name" value="Catalase_clade2"/>
</dbReference>
<dbReference type="FunFam" id="2.40.180.10:FF:000003">
    <property type="entry name" value="Catalase"/>
    <property type="match status" value="1"/>
</dbReference>
<feature type="binding site" evidence="13">
    <location>
        <position position="381"/>
    </location>
    <ligand>
        <name>heme</name>
        <dbReference type="ChEBI" id="CHEBI:30413"/>
    </ligand>
</feature>
<dbReference type="SMART" id="SM01060">
    <property type="entry name" value="Catalase"/>
    <property type="match status" value="1"/>
</dbReference>
<reference evidence="17" key="1">
    <citation type="journal article" date="2014" name="Int. J. Syst. Evol. Microbiol.">
        <title>Complete genome sequence of Corynebacterium casei LMG S-19264T (=DSM 44701T), isolated from a smear-ripened cheese.</title>
        <authorList>
            <consortium name="US DOE Joint Genome Institute (JGI-PGF)"/>
            <person name="Walter F."/>
            <person name="Albersmeier A."/>
            <person name="Kalinowski J."/>
            <person name="Ruckert C."/>
        </authorList>
    </citation>
    <scope>NUCLEOTIDE SEQUENCE</scope>
    <source>
        <strain evidence="17">JCM 14371</strain>
    </source>
</reference>
<evidence type="ECO:0000256" key="11">
    <source>
        <dbReference type="PIRSR" id="PIRSR038927-1"/>
    </source>
</evidence>
<dbReference type="Proteomes" id="UP000635726">
    <property type="component" value="Unassembled WGS sequence"/>
</dbReference>
<proteinExistence type="inferred from homology"/>
<feature type="active site" evidence="11">
    <location>
        <position position="160"/>
    </location>
</feature>
<evidence type="ECO:0000256" key="7">
    <source>
        <dbReference type="ARBA" id="ARBA00023002"/>
    </source>
</evidence>
<keyword evidence="9 10" id="KW-0376">Hydrogen peroxide</keyword>
<dbReference type="InterPro" id="IPR024708">
    <property type="entry name" value="Catalase_AS"/>
</dbReference>
<dbReference type="Pfam" id="PF06628">
    <property type="entry name" value="Catalase-rel"/>
    <property type="match status" value="1"/>
</dbReference>
<dbReference type="PIRSF" id="PIRSF038927">
    <property type="entry name" value="Catalase_clade2"/>
    <property type="match status" value="1"/>
</dbReference>
<dbReference type="Gene3D" id="1.20.1370.20">
    <property type="match status" value="1"/>
</dbReference>
<evidence type="ECO:0000256" key="12">
    <source>
        <dbReference type="PIRSR" id="PIRSR038927-2"/>
    </source>
</evidence>
<feature type="compositionally biased region" description="Basic and acidic residues" evidence="15">
    <location>
        <begin position="18"/>
        <end position="27"/>
    </location>
</feature>
<dbReference type="PANTHER" id="PTHR42821">
    <property type="entry name" value="CATALASE"/>
    <property type="match status" value="1"/>
</dbReference>
<dbReference type="CDD" id="cd03132">
    <property type="entry name" value="GATase1_catalase"/>
    <property type="match status" value="1"/>
</dbReference>
<feature type="binding site" evidence="13">
    <location>
        <position position="84"/>
    </location>
    <ligand>
        <name>heme</name>
        <dbReference type="ChEBI" id="CHEBI:30413"/>
    </ligand>
</feature>
<dbReference type="InterPro" id="IPR018028">
    <property type="entry name" value="Catalase"/>
</dbReference>
<evidence type="ECO:0000256" key="4">
    <source>
        <dbReference type="ARBA" id="ARBA00022559"/>
    </source>
</evidence>
<dbReference type="InterPro" id="IPR011614">
    <property type="entry name" value="Catalase_core"/>
</dbReference>
<feature type="compositionally biased region" description="Polar residues" evidence="15">
    <location>
        <begin position="29"/>
        <end position="41"/>
    </location>
</feature>
<dbReference type="PROSITE" id="PS00438">
    <property type="entry name" value="CATALASE_2"/>
    <property type="match status" value="1"/>
</dbReference>
<dbReference type="PROSITE" id="PS51402">
    <property type="entry name" value="CATALASE_3"/>
    <property type="match status" value="1"/>
</dbReference>
<dbReference type="InterPro" id="IPR041399">
    <property type="entry name" value="Catalase_large_C"/>
</dbReference>
<organism evidence="17 18">
    <name type="scientific">Deinococcus aquiradiocola</name>
    <dbReference type="NCBI Taxonomy" id="393059"/>
    <lineage>
        <taxon>Bacteria</taxon>
        <taxon>Thermotogati</taxon>
        <taxon>Deinococcota</taxon>
        <taxon>Deinococci</taxon>
        <taxon>Deinococcales</taxon>
        <taxon>Deinococcaceae</taxon>
        <taxon>Deinococcus</taxon>
    </lineage>
</organism>
<dbReference type="PROSITE" id="PS00437">
    <property type="entry name" value="CATALASE_1"/>
    <property type="match status" value="1"/>
</dbReference>
<evidence type="ECO:0000256" key="6">
    <source>
        <dbReference type="ARBA" id="ARBA00022723"/>
    </source>
</evidence>
<feature type="region of interest" description="Disordered" evidence="15">
    <location>
        <begin position="1"/>
        <end position="58"/>
    </location>
</feature>
<dbReference type="AlphaFoldDB" id="A0A917P9P2"/>
<comment type="cofactor">
    <cofactor evidence="1 10 12">
        <name>heme</name>
        <dbReference type="ChEBI" id="CHEBI:30413"/>
    </cofactor>
</comment>
<reference evidence="17" key="2">
    <citation type="submission" date="2020-09" db="EMBL/GenBank/DDBJ databases">
        <authorList>
            <person name="Sun Q."/>
            <person name="Ohkuma M."/>
        </authorList>
    </citation>
    <scope>NUCLEOTIDE SEQUENCE</scope>
    <source>
        <strain evidence="17">JCM 14371</strain>
    </source>
</reference>
<dbReference type="GO" id="GO:0006979">
    <property type="term" value="P:response to oxidative stress"/>
    <property type="evidence" value="ECO:0007669"/>
    <property type="project" value="InterPro"/>
</dbReference>
<dbReference type="PANTHER" id="PTHR42821:SF1">
    <property type="entry name" value="CATALASE-B"/>
    <property type="match status" value="1"/>
</dbReference>
<dbReference type="Gene3D" id="3.40.50.880">
    <property type="match status" value="1"/>
</dbReference>
<dbReference type="GO" id="GO:0020037">
    <property type="term" value="F:heme binding"/>
    <property type="evidence" value="ECO:0007669"/>
    <property type="project" value="UniProtKB-UniRule"/>
</dbReference>
<evidence type="ECO:0000259" key="16">
    <source>
        <dbReference type="SMART" id="SM01060"/>
    </source>
</evidence>
<dbReference type="EMBL" id="BMOE01000002">
    <property type="protein sequence ID" value="GGJ67900.1"/>
    <property type="molecule type" value="Genomic_DNA"/>
</dbReference>
<dbReference type="GO" id="GO:0046872">
    <property type="term" value="F:metal ion binding"/>
    <property type="evidence" value="ECO:0007669"/>
    <property type="project" value="UniProtKB-KW"/>
</dbReference>
<evidence type="ECO:0000256" key="14">
    <source>
        <dbReference type="RuleBase" id="RU000498"/>
    </source>
</evidence>
<comment type="catalytic activity">
    <reaction evidence="10 14">
        <text>2 H2O2 = O2 + 2 H2O</text>
        <dbReference type="Rhea" id="RHEA:20309"/>
        <dbReference type="ChEBI" id="CHEBI:15377"/>
        <dbReference type="ChEBI" id="CHEBI:15379"/>
        <dbReference type="ChEBI" id="CHEBI:16240"/>
        <dbReference type="EC" id="1.11.1.6"/>
    </reaction>
</comment>
<feature type="binding site" evidence="13">
    <location>
        <position position="370"/>
    </location>
    <ligand>
        <name>heme</name>
        <dbReference type="ChEBI" id="CHEBI:30413"/>
    </ligand>
</feature>
<dbReference type="InterPro" id="IPR043156">
    <property type="entry name" value="Catalase_clade2_helical"/>
</dbReference>
<name>A0A917P9P2_9DEIO</name>
<feature type="binding site" evidence="13">
    <location>
        <position position="124"/>
    </location>
    <ligand>
        <name>heme</name>
        <dbReference type="ChEBI" id="CHEBI:30413"/>
    </ligand>
</feature>
<gene>
    <name evidence="17" type="ORF">GCM10008939_10310</name>
</gene>
<evidence type="ECO:0000313" key="18">
    <source>
        <dbReference type="Proteomes" id="UP000635726"/>
    </source>
</evidence>
<keyword evidence="6 10" id="KW-0479">Metal-binding</keyword>
<comment type="caution">
    <text evidence="17">The sequence shown here is derived from an EMBL/GenBank/DDBJ whole genome shotgun (WGS) entry which is preliminary data.</text>
</comment>
<comment type="similarity">
    <text evidence="2">Belongs to the catalase family. HPII subfamily.</text>
</comment>
<keyword evidence="8 10" id="KW-0408">Iron</keyword>
<sequence>MAPRKRSTPLSLDPTPARIDDQSKAEDLSVNTVQPGATLTDNLGHGVTDDNNSLRGGERGPTLLEDFLLREKISHFDHERIPERVVHARGAGAHGYFVLEKSLAEYTYARVLTEVGVNTPLFTRFSTVAGSRGAADTARDVRGFAVKMYTSEGNWDIVGNNIPVFFIQDAIKFPDLIHSVKPEPHNEIPQGASAHDTFYDFISLTPESMHMLMWVHSDRAIPRSFDMMDGFGIHTFRLINKAGDVHLVKFHFKAVLGAHSLVWDEAQKIAGKDSDFHRRNMWETIDAGGTLEWEFGVQVFTEAQAAKWDFDVIDPTKLVPEDLVPVQRVGRMVLNRNPDNYFAETEQVAFMPTNIVPGIDFSNDPLLQGRLFSYLDTQLSRLGSPNWVELPINRPLAPVHNNQRDGHMRQTINTGRVSYFPNTLGGAQEAKAGVNGYVSYPERLSGVKQRARAKSFADHYGQARLFWNSVTPVEREHITKSLAFELSNCTVRDIRVRMLDQLEQIHPVLASQVAVVIGEAPRSKNAVMPGAGQDSAAEVALLGTATARTTASGKLQKASGLSQLENQPMSPKGRMVAVLVAPGTDAAQVASLTAALTAAGAKGVIVGPHLGTIAPGIEATKTFGNTDPVLYDAVMVPGGEGGARALMARPEAQTFVTEAYRHAKPIGALGEGAEILTASPVGRLLRSLAGTKDGTAPAQGVQNLSEVGAMSLTAGAAETLATHGILIGQADADRTVKAFVQALAAHRYWGRPQV</sequence>
<keyword evidence="18" id="KW-1185">Reference proteome</keyword>
<keyword evidence="7 10" id="KW-0560">Oxidoreductase</keyword>
<comment type="function">
    <text evidence="10">Decomposes hydrogen peroxide into water and oxygen; serves to protect cells from the toxic effects of hydrogen peroxide.</text>
</comment>
<dbReference type="InterPro" id="IPR029062">
    <property type="entry name" value="Class_I_gatase-like"/>
</dbReference>
<dbReference type="InterPro" id="IPR010582">
    <property type="entry name" value="Catalase_immune_responsive"/>
</dbReference>
<evidence type="ECO:0000256" key="13">
    <source>
        <dbReference type="PIRSR" id="PIRSR038927-3"/>
    </source>
</evidence>
<feature type="domain" description="Catalase core" evidence="16">
    <location>
        <begin position="40"/>
        <end position="428"/>
    </location>
</feature>
<dbReference type="EC" id="1.11.1.6" evidence="3 10"/>
<feature type="binding site" evidence="13">
    <location>
        <position position="173"/>
    </location>
    <ligand>
        <name>heme</name>
        <dbReference type="ChEBI" id="CHEBI:30413"/>
    </ligand>
</feature>
<dbReference type="PRINTS" id="PR00067">
    <property type="entry name" value="CATALASE"/>
</dbReference>
<dbReference type="SUPFAM" id="SSF56634">
    <property type="entry name" value="Heme-dependent catalase-like"/>
    <property type="match status" value="1"/>
</dbReference>
<evidence type="ECO:0000256" key="8">
    <source>
        <dbReference type="ARBA" id="ARBA00023004"/>
    </source>
</evidence>
<evidence type="ECO:0000256" key="15">
    <source>
        <dbReference type="SAM" id="MobiDB-lite"/>
    </source>
</evidence>
<dbReference type="Pfam" id="PF00199">
    <property type="entry name" value="Catalase"/>
    <property type="match status" value="1"/>
</dbReference>
<evidence type="ECO:0000313" key="17">
    <source>
        <dbReference type="EMBL" id="GGJ67900.1"/>
    </source>
</evidence>
<evidence type="ECO:0000256" key="3">
    <source>
        <dbReference type="ARBA" id="ARBA00012314"/>
    </source>
</evidence>
<keyword evidence="5 10" id="KW-0349">Heme</keyword>
<protein>
    <recommendedName>
        <fullName evidence="3 10">Catalase</fullName>
        <ecNumber evidence="3 10">1.11.1.6</ecNumber>
    </recommendedName>
</protein>
<evidence type="ECO:0000256" key="10">
    <source>
        <dbReference type="PIRNR" id="PIRNR038927"/>
    </source>
</evidence>
<dbReference type="GO" id="GO:0042744">
    <property type="term" value="P:hydrogen peroxide catabolic process"/>
    <property type="evidence" value="ECO:0007669"/>
    <property type="project" value="UniProtKB-UniRule"/>
</dbReference>
<feature type="active site" evidence="11">
    <location>
        <position position="87"/>
    </location>
</feature>
<evidence type="ECO:0000256" key="2">
    <source>
        <dbReference type="ARBA" id="ARBA00010660"/>
    </source>
</evidence>
<evidence type="ECO:0000256" key="5">
    <source>
        <dbReference type="ARBA" id="ARBA00022617"/>
    </source>
</evidence>
<dbReference type="SUPFAM" id="SSF52317">
    <property type="entry name" value="Class I glutamine amidotransferase-like"/>
    <property type="match status" value="1"/>
</dbReference>
<dbReference type="InterPro" id="IPR020835">
    <property type="entry name" value="Catalase_sf"/>
</dbReference>
<dbReference type="GO" id="GO:0005829">
    <property type="term" value="C:cytosol"/>
    <property type="evidence" value="ECO:0007669"/>
    <property type="project" value="TreeGrafter"/>
</dbReference>
<evidence type="ECO:0000256" key="9">
    <source>
        <dbReference type="ARBA" id="ARBA00023324"/>
    </source>
</evidence>